<dbReference type="InterPro" id="IPR012677">
    <property type="entry name" value="Nucleotide-bd_a/b_plait_sf"/>
</dbReference>
<keyword evidence="1 2" id="KW-0694">RNA-binding</keyword>
<feature type="region of interest" description="Disordered" evidence="3">
    <location>
        <begin position="349"/>
        <end position="404"/>
    </location>
</feature>
<feature type="compositionally biased region" description="Polar residues" evidence="3">
    <location>
        <begin position="375"/>
        <end position="385"/>
    </location>
</feature>
<feature type="domain" description="RRM" evidence="4">
    <location>
        <begin position="65"/>
        <end position="142"/>
    </location>
</feature>
<feature type="region of interest" description="Disordered" evidence="3">
    <location>
        <begin position="424"/>
        <end position="444"/>
    </location>
</feature>
<dbReference type="GO" id="GO:0005737">
    <property type="term" value="C:cytoplasm"/>
    <property type="evidence" value="ECO:0007669"/>
    <property type="project" value="TreeGrafter"/>
</dbReference>
<feature type="compositionally biased region" description="Low complexity" evidence="3">
    <location>
        <begin position="349"/>
        <end position="374"/>
    </location>
</feature>
<dbReference type="PANTHER" id="PTHR23003:SF64">
    <property type="entry name" value="RRM DOMAIN-CONTAINING PROTEIN"/>
    <property type="match status" value="1"/>
</dbReference>
<dbReference type="EMBL" id="LVVM01004948">
    <property type="protein sequence ID" value="OJA11765.1"/>
    <property type="molecule type" value="Genomic_DNA"/>
</dbReference>
<reference evidence="5 6" key="1">
    <citation type="submission" date="2016-03" db="EMBL/GenBank/DDBJ databases">
        <title>Comparative genomics of the ectomycorrhizal sister species Rhizopogon vinicolor and Rhizopogon vesiculosus (Basidiomycota: Boletales) reveals a divergence of the mating type B locus.</title>
        <authorList>
            <person name="Mujic A.B."/>
            <person name="Kuo A."/>
            <person name="Tritt A."/>
            <person name="Lipzen A."/>
            <person name="Chen C."/>
            <person name="Johnson J."/>
            <person name="Sharma A."/>
            <person name="Barry K."/>
            <person name="Grigoriev I.V."/>
            <person name="Spatafora J.W."/>
        </authorList>
    </citation>
    <scope>NUCLEOTIDE SEQUENCE [LARGE SCALE GENOMIC DNA]</scope>
    <source>
        <strain evidence="5 6">AM-OR11-056</strain>
    </source>
</reference>
<dbReference type="SMART" id="SM00360">
    <property type="entry name" value="RRM"/>
    <property type="match status" value="2"/>
</dbReference>
<feature type="compositionally biased region" description="Polar residues" evidence="3">
    <location>
        <begin position="650"/>
        <end position="672"/>
    </location>
</feature>
<feature type="region of interest" description="Disordered" evidence="3">
    <location>
        <begin position="949"/>
        <end position="986"/>
    </location>
</feature>
<dbReference type="GO" id="GO:0005634">
    <property type="term" value="C:nucleus"/>
    <property type="evidence" value="ECO:0007669"/>
    <property type="project" value="TreeGrafter"/>
</dbReference>
<comment type="caution">
    <text evidence="5">The sequence shown here is derived from an EMBL/GenBank/DDBJ whole genome shotgun (WGS) entry which is preliminary data.</text>
</comment>
<dbReference type="GO" id="GO:1990904">
    <property type="term" value="C:ribonucleoprotein complex"/>
    <property type="evidence" value="ECO:0007669"/>
    <property type="project" value="TreeGrafter"/>
</dbReference>
<keyword evidence="6" id="KW-1185">Reference proteome</keyword>
<dbReference type="GO" id="GO:0003729">
    <property type="term" value="F:mRNA binding"/>
    <property type="evidence" value="ECO:0007669"/>
    <property type="project" value="TreeGrafter"/>
</dbReference>
<evidence type="ECO:0000256" key="3">
    <source>
        <dbReference type="SAM" id="MobiDB-lite"/>
    </source>
</evidence>
<protein>
    <recommendedName>
        <fullName evidence="4">RRM domain-containing protein</fullName>
    </recommendedName>
</protein>
<proteinExistence type="predicted"/>
<dbReference type="Proteomes" id="UP000183567">
    <property type="component" value="Unassembled WGS sequence"/>
</dbReference>
<evidence type="ECO:0000313" key="5">
    <source>
        <dbReference type="EMBL" id="OJA11765.1"/>
    </source>
</evidence>
<sequence length="1081" mass="114615">MPSLSPSAIPISQQDSFVHHLEQRTLPSAPLRPTNDDIEAVIQMATSSGNSQEPRSPAPLRDTRTQLFVGNLPYRVRWQDLKDLFRRAGTVLRADVSLGPDNRSRGYGNVVLATAEDAGRAIDMLNGYCWQTRVLEVRPDRFGASVDETGASLVNGATNGIFPPASNPYDEITVGHDALGSGTGTKTLFVGNLPFHIQWQDLKDLFRAAGAVSRADVALGLDGRSRGFGTVSFVTEDGAERARRMFDGYEFNGRQLKVHYDKFSPSAHSVPLAGVPPHPSTLSQYDALASHLQSLQLESQQPGRRQYEHSFQKLDVLSHSQLDPLRRGDLDSLTSSQLEALLIHANTLSGSQSSDASLSSSPPTSASLTTPSPLHTQSLVPTTVHSLAPTPTHPHSLTSSPHLGFSNTSSTSFASLSLPQPLGIDTHNMKLPSHSGVGKNAESLSSKLKTDTTLGSDLHLLSSKNTSRASSFSSSRPSISAGSSQAQSYTTTSSGSSRPSFSTPSSLTDGMSFSQQASFGASQSQRPSFSSSASQRPSFGSTSQRPSFGGGSAQRPTLTATSLLQGPFFDDEREVRGSISQPVSLGTSRANSGSSTGASSLPSALIRPTSDVGRETTLTSPPASGGWPSMSSPRPTSPGSAMLVHPILSPDSSSKSQSVWGASSKVGSSQGFTPAKAEGLGNADVVATALGSLGMRRSKAQAHKAAEKEKVSSSDPKSTSPSPPKLTSPQKPSQSSSRRQPGPISLPPPSTFTLQHPLMLSPHHPQSPIYHAGYVPSHPASPLYHPAMNSPVHHPAMSPLHHPSMHPYHHHLHYSAMTPHGLPPITPSMPSFTFQPQQTANGRVNLTERPGSNEGSRQGEGRSEAPPPSSPYHHPLHSQVQYTPHLPPHMFSPGIPLSPGIMMPISPGYPSSVTMVPLTPGGMPLPMTPGVTMTPGAFWPHAPWINPAPGAPVHADDHGHNHSYPQNSGGDYFPPQSEPDDETGYFPPVSSLANEIFKEGSEFHSDAKEEESHSRSSSVCTGMVSITSESTQEARAHGITRTTSVHNNGKGSGTPKRASLTHRPDSDPIVPSLLSSGEKQS</sequence>
<dbReference type="FunFam" id="3.30.70.330:FF:000145">
    <property type="entry name" value="Putative RNP domain-containing protein"/>
    <property type="match status" value="1"/>
</dbReference>
<dbReference type="InterPro" id="IPR035979">
    <property type="entry name" value="RBD_domain_sf"/>
</dbReference>
<name>A0A1J8PSA2_9AGAM</name>
<feature type="region of interest" description="Disordered" evidence="3">
    <location>
        <begin position="1026"/>
        <end position="1081"/>
    </location>
</feature>
<dbReference type="AlphaFoldDB" id="A0A1J8PSA2"/>
<gene>
    <name evidence="5" type="ORF">AZE42_06331</name>
</gene>
<evidence type="ECO:0000256" key="1">
    <source>
        <dbReference type="ARBA" id="ARBA00022884"/>
    </source>
</evidence>
<feature type="compositionally biased region" description="Basic and acidic residues" evidence="3">
    <location>
        <begin position="1002"/>
        <end position="1014"/>
    </location>
</feature>
<evidence type="ECO:0000256" key="2">
    <source>
        <dbReference type="PROSITE-ProRule" id="PRU00176"/>
    </source>
</evidence>
<feature type="compositionally biased region" description="Polar residues" evidence="3">
    <location>
        <begin position="629"/>
        <end position="639"/>
    </location>
</feature>
<feature type="region of interest" description="Disordered" evidence="3">
    <location>
        <begin position="843"/>
        <end position="887"/>
    </location>
</feature>
<dbReference type="Gene3D" id="3.30.70.330">
    <property type="match status" value="2"/>
</dbReference>
<feature type="compositionally biased region" description="Low complexity" evidence="3">
    <location>
        <begin position="727"/>
        <end position="743"/>
    </location>
</feature>
<dbReference type="PROSITE" id="PS50102">
    <property type="entry name" value="RRM"/>
    <property type="match status" value="2"/>
</dbReference>
<feature type="compositionally biased region" description="Polar residues" evidence="3">
    <location>
        <begin position="1040"/>
        <end position="1049"/>
    </location>
</feature>
<feature type="region of interest" description="Disordered" evidence="3">
    <location>
        <begin position="696"/>
        <end position="765"/>
    </location>
</feature>
<dbReference type="SUPFAM" id="SSF54928">
    <property type="entry name" value="RNA-binding domain, RBD"/>
    <property type="match status" value="2"/>
</dbReference>
<dbReference type="OrthoDB" id="1049195at2759"/>
<dbReference type="Pfam" id="PF00076">
    <property type="entry name" value="RRM_1"/>
    <property type="match status" value="2"/>
</dbReference>
<feature type="region of interest" description="Disordered" evidence="3">
    <location>
        <begin position="463"/>
        <end position="682"/>
    </location>
</feature>
<feature type="region of interest" description="Disordered" evidence="3">
    <location>
        <begin position="1002"/>
        <end position="1021"/>
    </location>
</feature>
<organism evidence="5 6">
    <name type="scientific">Rhizopogon vesiculosus</name>
    <dbReference type="NCBI Taxonomy" id="180088"/>
    <lineage>
        <taxon>Eukaryota</taxon>
        <taxon>Fungi</taxon>
        <taxon>Dikarya</taxon>
        <taxon>Basidiomycota</taxon>
        <taxon>Agaricomycotina</taxon>
        <taxon>Agaricomycetes</taxon>
        <taxon>Agaricomycetidae</taxon>
        <taxon>Boletales</taxon>
        <taxon>Suillineae</taxon>
        <taxon>Rhizopogonaceae</taxon>
        <taxon>Rhizopogon</taxon>
    </lineage>
</organism>
<feature type="compositionally biased region" description="Low complexity" evidence="3">
    <location>
        <begin position="586"/>
        <end position="604"/>
    </location>
</feature>
<dbReference type="InterPro" id="IPR000504">
    <property type="entry name" value="RRM_dom"/>
</dbReference>
<dbReference type="InterPro" id="IPR050374">
    <property type="entry name" value="RRT5_SRSF_SR"/>
</dbReference>
<feature type="compositionally biased region" description="Low complexity" evidence="3">
    <location>
        <begin position="463"/>
        <end position="541"/>
    </location>
</feature>
<dbReference type="STRING" id="180088.A0A1J8PSA2"/>
<feature type="compositionally biased region" description="Polar residues" evidence="3">
    <location>
        <begin position="554"/>
        <end position="564"/>
    </location>
</feature>
<evidence type="ECO:0000313" key="6">
    <source>
        <dbReference type="Proteomes" id="UP000183567"/>
    </source>
</evidence>
<dbReference type="PANTHER" id="PTHR23003">
    <property type="entry name" value="RNA RECOGNITION MOTIF RRM DOMAIN CONTAINING PROTEIN"/>
    <property type="match status" value="1"/>
</dbReference>
<accession>A0A1J8PSA2</accession>
<feature type="domain" description="RRM" evidence="4">
    <location>
        <begin position="186"/>
        <end position="263"/>
    </location>
</feature>
<evidence type="ECO:0000259" key="4">
    <source>
        <dbReference type="PROSITE" id="PS50102"/>
    </source>
</evidence>